<feature type="compositionally biased region" description="Pro residues" evidence="6">
    <location>
        <begin position="17"/>
        <end position="27"/>
    </location>
</feature>
<evidence type="ECO:0000256" key="5">
    <source>
        <dbReference type="ARBA" id="ARBA00023014"/>
    </source>
</evidence>
<dbReference type="Gene3D" id="3.30.70.20">
    <property type="match status" value="1"/>
</dbReference>
<evidence type="ECO:0000256" key="4">
    <source>
        <dbReference type="ARBA" id="ARBA00023004"/>
    </source>
</evidence>
<gene>
    <name evidence="8" type="ORF">ACFPC0_23470</name>
</gene>
<accession>A0ABV8TJ05</accession>
<evidence type="ECO:0000259" key="7">
    <source>
        <dbReference type="PROSITE" id="PS51379"/>
    </source>
</evidence>
<feature type="domain" description="4Fe-4S ferredoxin-type" evidence="7">
    <location>
        <begin position="48"/>
        <end position="79"/>
    </location>
</feature>
<dbReference type="EMBL" id="JBHSDP010000024">
    <property type="protein sequence ID" value="MFC4330688.1"/>
    <property type="molecule type" value="Genomic_DNA"/>
</dbReference>
<keyword evidence="9" id="KW-1185">Reference proteome</keyword>
<feature type="region of interest" description="Disordered" evidence="6">
    <location>
        <begin position="1"/>
        <end position="30"/>
    </location>
</feature>
<feature type="domain" description="4Fe-4S ferredoxin-type" evidence="7">
    <location>
        <begin position="80"/>
        <end position="110"/>
    </location>
</feature>
<evidence type="ECO:0000256" key="6">
    <source>
        <dbReference type="SAM" id="MobiDB-lite"/>
    </source>
</evidence>
<evidence type="ECO:0000256" key="2">
    <source>
        <dbReference type="ARBA" id="ARBA00022723"/>
    </source>
</evidence>
<reference evidence="9" key="1">
    <citation type="journal article" date="2019" name="Int. J. Syst. Evol. Microbiol.">
        <title>The Global Catalogue of Microorganisms (GCM) 10K type strain sequencing project: providing services to taxonomists for standard genome sequencing and annotation.</title>
        <authorList>
            <consortium name="The Broad Institute Genomics Platform"/>
            <consortium name="The Broad Institute Genome Sequencing Center for Infectious Disease"/>
            <person name="Wu L."/>
            <person name="Ma J."/>
        </authorList>
    </citation>
    <scope>NUCLEOTIDE SEQUENCE [LARGE SCALE GENOMIC DNA]</scope>
    <source>
        <strain evidence="9">PCU 347</strain>
    </source>
</reference>
<keyword evidence="1" id="KW-0813">Transport</keyword>
<sequence>MNRTTTRAGAAAAPDAAPAPPDVPSPAAPEVSFEDRMATVEFRVAEQAHITVDTDVCRSCEVRTCVHACPAALFVPTGDGGILFNYEQCFECGTCYQVCDAPGAITWTYPEGGHGVAFRQG</sequence>
<evidence type="ECO:0000313" key="9">
    <source>
        <dbReference type="Proteomes" id="UP001595824"/>
    </source>
</evidence>
<evidence type="ECO:0000256" key="1">
    <source>
        <dbReference type="ARBA" id="ARBA00022448"/>
    </source>
</evidence>
<dbReference type="InterPro" id="IPR012206">
    <property type="entry name" value="Fd_FixX"/>
</dbReference>
<dbReference type="RefSeq" id="WP_381741685.1">
    <property type="nucleotide sequence ID" value="NZ_JBHSDP010000024.1"/>
</dbReference>
<dbReference type="PANTHER" id="PTHR43082:SF3">
    <property type="entry name" value="FERREDOXIN-LIKE PROTEIN YDIT"/>
    <property type="match status" value="1"/>
</dbReference>
<dbReference type="InterPro" id="IPR017896">
    <property type="entry name" value="4Fe4S_Fe-S-bd"/>
</dbReference>
<organism evidence="8 9">
    <name type="scientific">Streptomyces andamanensis</name>
    <dbReference type="NCBI Taxonomy" id="1565035"/>
    <lineage>
        <taxon>Bacteria</taxon>
        <taxon>Bacillati</taxon>
        <taxon>Actinomycetota</taxon>
        <taxon>Actinomycetes</taxon>
        <taxon>Kitasatosporales</taxon>
        <taxon>Streptomycetaceae</taxon>
        <taxon>Streptomyces</taxon>
    </lineage>
</organism>
<keyword evidence="4" id="KW-0408">Iron</keyword>
<keyword evidence="2" id="KW-0479">Metal-binding</keyword>
<dbReference type="SUPFAM" id="SSF54862">
    <property type="entry name" value="4Fe-4S ferredoxins"/>
    <property type="match status" value="1"/>
</dbReference>
<proteinExistence type="predicted"/>
<keyword evidence="3" id="KW-0249">Electron transport</keyword>
<dbReference type="Proteomes" id="UP001595824">
    <property type="component" value="Unassembled WGS sequence"/>
</dbReference>
<dbReference type="PROSITE" id="PS51379">
    <property type="entry name" value="4FE4S_FER_2"/>
    <property type="match status" value="2"/>
</dbReference>
<evidence type="ECO:0000313" key="8">
    <source>
        <dbReference type="EMBL" id="MFC4330688.1"/>
    </source>
</evidence>
<keyword evidence="5" id="KW-0411">Iron-sulfur</keyword>
<dbReference type="PANTHER" id="PTHR43082">
    <property type="entry name" value="FERREDOXIN-LIKE"/>
    <property type="match status" value="1"/>
</dbReference>
<evidence type="ECO:0000256" key="3">
    <source>
        <dbReference type="ARBA" id="ARBA00022982"/>
    </source>
</evidence>
<comment type="caution">
    <text evidence="8">The sequence shown here is derived from an EMBL/GenBank/DDBJ whole genome shotgun (WGS) entry which is preliminary data.</text>
</comment>
<name>A0ABV8TJ05_9ACTN</name>
<protein>
    <submittedName>
        <fullName evidence="8">Ferredoxin family protein</fullName>
    </submittedName>
</protein>
<dbReference type="Pfam" id="PF13187">
    <property type="entry name" value="Fer4_9"/>
    <property type="match status" value="1"/>
</dbReference>